<feature type="non-terminal residue" evidence="2">
    <location>
        <position position="1"/>
    </location>
</feature>
<feature type="region of interest" description="Disordered" evidence="1">
    <location>
        <begin position="1"/>
        <end position="73"/>
    </location>
</feature>
<reference evidence="2 3" key="1">
    <citation type="journal article" date="2018" name="Front. Plant Sci.">
        <title>Red Clover (Trifolium pratense) and Zigzag Clover (T. medium) - A Picture of Genomic Similarities and Differences.</title>
        <authorList>
            <person name="Dluhosova J."/>
            <person name="Istvanek J."/>
            <person name="Nedelnik J."/>
            <person name="Repkova J."/>
        </authorList>
    </citation>
    <scope>NUCLEOTIDE SEQUENCE [LARGE SCALE GENOMIC DNA]</scope>
    <source>
        <strain evidence="3">cv. 10/8</strain>
        <tissue evidence="2">Leaf</tissue>
    </source>
</reference>
<name>A0A392PWH6_9FABA</name>
<comment type="caution">
    <text evidence="2">The sequence shown here is derived from an EMBL/GenBank/DDBJ whole genome shotgun (WGS) entry which is preliminary data.</text>
</comment>
<organism evidence="2 3">
    <name type="scientific">Trifolium medium</name>
    <dbReference type="NCBI Taxonomy" id="97028"/>
    <lineage>
        <taxon>Eukaryota</taxon>
        <taxon>Viridiplantae</taxon>
        <taxon>Streptophyta</taxon>
        <taxon>Embryophyta</taxon>
        <taxon>Tracheophyta</taxon>
        <taxon>Spermatophyta</taxon>
        <taxon>Magnoliopsida</taxon>
        <taxon>eudicotyledons</taxon>
        <taxon>Gunneridae</taxon>
        <taxon>Pentapetalae</taxon>
        <taxon>rosids</taxon>
        <taxon>fabids</taxon>
        <taxon>Fabales</taxon>
        <taxon>Fabaceae</taxon>
        <taxon>Papilionoideae</taxon>
        <taxon>50 kb inversion clade</taxon>
        <taxon>NPAAA clade</taxon>
        <taxon>Hologalegina</taxon>
        <taxon>IRL clade</taxon>
        <taxon>Trifolieae</taxon>
        <taxon>Trifolium</taxon>
    </lineage>
</organism>
<evidence type="ECO:0000313" key="2">
    <source>
        <dbReference type="EMBL" id="MCI15666.1"/>
    </source>
</evidence>
<feature type="compositionally biased region" description="Basic residues" evidence="1">
    <location>
        <begin position="39"/>
        <end position="51"/>
    </location>
</feature>
<accession>A0A392PWH6</accession>
<proteinExistence type="predicted"/>
<feature type="compositionally biased region" description="Basic and acidic residues" evidence="1">
    <location>
        <begin position="9"/>
        <end position="22"/>
    </location>
</feature>
<dbReference type="EMBL" id="LXQA010097469">
    <property type="protein sequence ID" value="MCI15666.1"/>
    <property type="molecule type" value="Genomic_DNA"/>
</dbReference>
<dbReference type="AlphaFoldDB" id="A0A392PWH6"/>
<protein>
    <submittedName>
        <fullName evidence="2">Uncharacterized protein</fullName>
    </submittedName>
</protein>
<dbReference type="Proteomes" id="UP000265520">
    <property type="component" value="Unassembled WGS sequence"/>
</dbReference>
<sequence length="101" mass="11121">SKPAASEAGKSEAKVASEEVRTSEAAGSEKVVEEEIPKKPRTKKSKSKRKITPLVVHSSDSEETEEVQPQFKRKKLLLSSSEQDEISADLKTILSILNRKS</sequence>
<evidence type="ECO:0000256" key="1">
    <source>
        <dbReference type="SAM" id="MobiDB-lite"/>
    </source>
</evidence>
<evidence type="ECO:0000313" key="3">
    <source>
        <dbReference type="Proteomes" id="UP000265520"/>
    </source>
</evidence>
<keyword evidence="3" id="KW-1185">Reference proteome</keyword>